<evidence type="ECO:0000313" key="1">
    <source>
        <dbReference type="EMBL" id="SKC72213.1"/>
    </source>
</evidence>
<accession>A0A1T5L8D8</accession>
<gene>
    <name evidence="1" type="ORF">SAMN04324258_3122</name>
</gene>
<dbReference type="EMBL" id="FUZQ01000005">
    <property type="protein sequence ID" value="SKC72213.1"/>
    <property type="molecule type" value="Genomic_DNA"/>
</dbReference>
<dbReference type="AlphaFoldDB" id="A0A1T5L8D8"/>
<proteinExistence type="predicted"/>
<name>A0A1T5L8D8_9MICO</name>
<keyword evidence="2" id="KW-1185">Reference proteome</keyword>
<reference evidence="1 2" key="1">
    <citation type="submission" date="2017-02" db="EMBL/GenBank/DDBJ databases">
        <authorList>
            <person name="Peterson S.W."/>
        </authorList>
    </citation>
    <scope>NUCLEOTIDE SEQUENCE [LARGE SCALE GENOMIC DNA]</scope>
    <source>
        <strain evidence="1 2">DSM 21481</strain>
    </source>
</reference>
<protein>
    <submittedName>
        <fullName evidence="1">Uncharacterized protein</fullName>
    </submittedName>
</protein>
<sequence>MVGSQSWCCTISFDTAPAGTCSGQRMSSGTRKAPSQFEFFSLRNGVIPPSGQLFMCGPLSVL</sequence>
<evidence type="ECO:0000313" key="2">
    <source>
        <dbReference type="Proteomes" id="UP000189777"/>
    </source>
</evidence>
<organism evidence="1 2">
    <name type="scientific">Krasilnikoviella flava</name>
    <dbReference type="NCBI Taxonomy" id="526729"/>
    <lineage>
        <taxon>Bacteria</taxon>
        <taxon>Bacillati</taxon>
        <taxon>Actinomycetota</taxon>
        <taxon>Actinomycetes</taxon>
        <taxon>Micrococcales</taxon>
        <taxon>Promicromonosporaceae</taxon>
        <taxon>Krasilnikoviella</taxon>
    </lineage>
</organism>
<dbReference type="Proteomes" id="UP000189777">
    <property type="component" value="Unassembled WGS sequence"/>
</dbReference>